<keyword evidence="4" id="KW-1185">Reference proteome</keyword>
<dbReference type="Pfam" id="PF11250">
    <property type="entry name" value="FAF"/>
    <property type="match status" value="1"/>
</dbReference>
<feature type="compositionally biased region" description="Basic residues" evidence="2">
    <location>
        <begin position="120"/>
        <end position="137"/>
    </location>
</feature>
<dbReference type="RefSeq" id="XP_022138664.1">
    <property type="nucleotide sequence ID" value="XM_022282972.1"/>
</dbReference>
<feature type="domain" description="FAF" evidence="3">
    <location>
        <begin position="139"/>
        <end position="191"/>
    </location>
</feature>
<feature type="region of interest" description="Disordered" evidence="2">
    <location>
        <begin position="109"/>
        <end position="146"/>
    </location>
</feature>
<feature type="region of interest" description="Disordered" evidence="2">
    <location>
        <begin position="199"/>
        <end position="230"/>
    </location>
</feature>
<evidence type="ECO:0000313" key="5">
    <source>
        <dbReference type="RefSeq" id="XP_022138664.1"/>
    </source>
</evidence>
<feature type="compositionally biased region" description="Acidic residues" evidence="2">
    <location>
        <begin position="199"/>
        <end position="214"/>
    </location>
</feature>
<protein>
    <submittedName>
        <fullName evidence="5">Protein FANTASTIC FOUR 3-like</fullName>
    </submittedName>
</protein>
<dbReference type="PANTHER" id="PTHR33155:SF4">
    <property type="entry name" value="PROTEIN FANTASTIC FOUR 3"/>
    <property type="match status" value="1"/>
</dbReference>
<evidence type="ECO:0000313" key="4">
    <source>
        <dbReference type="Proteomes" id="UP000504603"/>
    </source>
</evidence>
<proteinExistence type="inferred from homology"/>
<evidence type="ECO:0000256" key="1">
    <source>
        <dbReference type="ARBA" id="ARBA00008690"/>
    </source>
</evidence>
<dbReference type="OrthoDB" id="1916983at2759"/>
<dbReference type="InterPro" id="IPR046431">
    <property type="entry name" value="FAF_dom"/>
</dbReference>
<dbReference type="AlphaFoldDB" id="A0A6J1CAR1"/>
<gene>
    <name evidence="5" type="primary">LOC111009768</name>
</gene>
<feature type="region of interest" description="Disordered" evidence="2">
    <location>
        <begin position="36"/>
        <end position="61"/>
    </location>
</feature>
<dbReference type="Proteomes" id="UP000504603">
    <property type="component" value="Unplaced"/>
</dbReference>
<dbReference type="KEGG" id="mcha:111009768"/>
<evidence type="ECO:0000256" key="2">
    <source>
        <dbReference type="SAM" id="MobiDB-lite"/>
    </source>
</evidence>
<accession>A0A6J1CAR1</accession>
<name>A0A6J1CAR1_MOMCH</name>
<organism evidence="4 5">
    <name type="scientific">Momordica charantia</name>
    <name type="common">Bitter gourd</name>
    <name type="synonym">Balsam pear</name>
    <dbReference type="NCBI Taxonomy" id="3673"/>
    <lineage>
        <taxon>Eukaryota</taxon>
        <taxon>Viridiplantae</taxon>
        <taxon>Streptophyta</taxon>
        <taxon>Embryophyta</taxon>
        <taxon>Tracheophyta</taxon>
        <taxon>Spermatophyta</taxon>
        <taxon>Magnoliopsida</taxon>
        <taxon>eudicotyledons</taxon>
        <taxon>Gunneridae</taxon>
        <taxon>Pentapetalae</taxon>
        <taxon>rosids</taxon>
        <taxon>fabids</taxon>
        <taxon>Cucurbitales</taxon>
        <taxon>Cucurbitaceae</taxon>
        <taxon>Momordiceae</taxon>
        <taxon>Momordica</taxon>
    </lineage>
</organism>
<comment type="similarity">
    <text evidence="1">Belongs to the fantastic four family.</text>
</comment>
<dbReference type="InterPro" id="IPR021410">
    <property type="entry name" value="FAF"/>
</dbReference>
<dbReference type="PANTHER" id="PTHR33155">
    <property type="entry name" value="FANTASTIC FOUR-LIKE PROTEIN (DUF3049)"/>
    <property type="match status" value="1"/>
</dbReference>
<reference evidence="5" key="1">
    <citation type="submission" date="2025-08" db="UniProtKB">
        <authorList>
            <consortium name="RefSeq"/>
        </authorList>
    </citation>
    <scope>IDENTIFICATION</scope>
    <source>
        <strain evidence="5">OHB3-1</strain>
    </source>
</reference>
<sequence length="242" mass="26882">MATMVCRGLQSCLDSHLADQRAFIFRSPFEFPSKPPFSGADEIDIGQSPADSGGRSSLQSPAIQKEAVYVHPTAKRFNPTGLSEKSLNLCTENLGNETGSDMIENSIFSPEIDGGDLQRKGGRKSHSNFHSHSHSHSHQFPPPLTTIRETESFRVKPHREEGRLIIEAVKTPARQSCFQAERSHGRLRLCFFETEEIEEIDDDDEEEEEDDEVSAETTAYEGNGVNNGNGLVNLEQFKIATC</sequence>
<evidence type="ECO:0000259" key="3">
    <source>
        <dbReference type="Pfam" id="PF11250"/>
    </source>
</evidence>
<dbReference type="GeneID" id="111009768"/>